<dbReference type="InterPro" id="IPR012341">
    <property type="entry name" value="6hp_glycosidase-like_sf"/>
</dbReference>
<comment type="caution">
    <text evidence="2">The sequence shown here is derived from an EMBL/GenBank/DDBJ whole genome shotgun (WGS) entry which is preliminary data.</text>
</comment>
<dbReference type="Proteomes" id="UP001623591">
    <property type="component" value="Unassembled WGS sequence"/>
</dbReference>
<dbReference type="CDD" id="cd02955">
    <property type="entry name" value="SSP411"/>
    <property type="match status" value="1"/>
</dbReference>
<dbReference type="Gene3D" id="3.40.30.10">
    <property type="entry name" value="Glutaredoxin"/>
    <property type="match status" value="1"/>
</dbReference>
<evidence type="ECO:0000313" key="2">
    <source>
        <dbReference type="EMBL" id="MFL0247856.1"/>
    </source>
</evidence>
<feature type="domain" description="Spermatogenesis-associated protein 20-like TRX" evidence="1">
    <location>
        <begin position="10"/>
        <end position="171"/>
    </location>
</feature>
<keyword evidence="3" id="KW-1185">Reference proteome</keyword>
<dbReference type="Pfam" id="PF03190">
    <property type="entry name" value="Thioredox_DsbH"/>
    <property type="match status" value="1"/>
</dbReference>
<dbReference type="InterPro" id="IPR008928">
    <property type="entry name" value="6-hairpin_glycosidase_sf"/>
</dbReference>
<dbReference type="InterPro" id="IPR004879">
    <property type="entry name" value="Ssp411-like_TRX"/>
</dbReference>
<dbReference type="PIRSF" id="PIRSF006402">
    <property type="entry name" value="UCP006402_thioredoxin"/>
    <property type="match status" value="1"/>
</dbReference>
<reference evidence="2 3" key="1">
    <citation type="submission" date="2024-11" db="EMBL/GenBank/DDBJ databases">
        <authorList>
            <person name="Heng Y.C."/>
            <person name="Lim A.C.H."/>
            <person name="Lee J.K.Y."/>
            <person name="Kittelmann S."/>
        </authorList>
    </citation>
    <scope>NUCLEOTIDE SEQUENCE [LARGE SCALE GENOMIC DNA]</scope>
    <source>
        <strain evidence="2 3">WILCCON 0185</strain>
    </source>
</reference>
<accession>A0ABW8T705</accession>
<dbReference type="PANTHER" id="PTHR42899:SF1">
    <property type="entry name" value="SPERMATOGENESIS-ASSOCIATED PROTEIN 20"/>
    <property type="match status" value="1"/>
</dbReference>
<dbReference type="Gene3D" id="1.50.10.20">
    <property type="match status" value="1"/>
</dbReference>
<dbReference type="Gene3D" id="1.50.10.10">
    <property type="match status" value="1"/>
</dbReference>
<dbReference type="RefSeq" id="WP_406770289.1">
    <property type="nucleotide sequence ID" value="NZ_JBJHZZ010000010.1"/>
</dbReference>
<dbReference type="InterPro" id="IPR024705">
    <property type="entry name" value="Ssp411"/>
</dbReference>
<evidence type="ECO:0000313" key="3">
    <source>
        <dbReference type="Proteomes" id="UP001623591"/>
    </source>
</evidence>
<dbReference type="InterPro" id="IPR036249">
    <property type="entry name" value="Thioredoxin-like_sf"/>
</dbReference>
<dbReference type="SUPFAM" id="SSF52833">
    <property type="entry name" value="Thioredoxin-like"/>
    <property type="match status" value="1"/>
</dbReference>
<sequence length="686" mass="79415">MVTENKHKTTNKLINEKSPYLLQHAHNPVDWYPWGEEAFSRAVSEDKPIFLSIGYSTCHWCHVMERESFEDGEVAEVLNKYFISIKVDKEERPDIDSIYMSVCQTLTGSGGWPMSIIMTSDKKPFYAGTYFPKTSKYGRPGLMDVLYSVEEAWRTRKDDLINSSKTIVDAVAKSEYIKNKEKLSEDTLKKCYRELRSSFDPSFGGFGDSPKFPIPHNLLYLLRYNYIFGEKESLEIVERTLESMYKGGIFDHIGFGFSRYSVDRKWLVPHFEKMLYDNALLAMAYMETFNATKKEFYKEAAEKIFTYILRDMTSPEGGFFSAEDADSEGIEGKFYLWDKNEVINILGYEDGNLFCKYYNITLDGNFEKKNIPNLIYMDLHDIENDKILKNKLENLRAKLFEEREKRIHPHKDDKILTSWNGLLIAALSYGGRVIKNNNYIEAAIKAVKFIFKNSVREDGRLLARYRDGEAAYLGYLEDYAFLIWGLIELYESTFETEYLSKALELNSEMLRLFSDEKGGFFLYGVDSEELIIRPKEIYDGALPSGNSVAAYNLIRLARITGDSTLEEEAQKVFDIFAGTITNNPSSYSLALIAFMFNFKDTMEIIIAGDKIGFETQKYINIINEKYLPFSTLLLNDEMEKSLEIFRSLEDRKMLDNKTTVYICQNFTCGIPINDEHELSDVLYRNT</sequence>
<gene>
    <name evidence="2" type="ORF">ACJDUG_12830</name>
</gene>
<dbReference type="EMBL" id="JBJHZZ010000010">
    <property type="protein sequence ID" value="MFL0247856.1"/>
    <property type="molecule type" value="Genomic_DNA"/>
</dbReference>
<evidence type="ECO:0000259" key="1">
    <source>
        <dbReference type="Pfam" id="PF03190"/>
    </source>
</evidence>
<name>A0ABW8T705_9CLOT</name>
<dbReference type="PANTHER" id="PTHR42899">
    <property type="entry name" value="SPERMATOGENESIS-ASSOCIATED PROTEIN 20"/>
    <property type="match status" value="1"/>
</dbReference>
<protein>
    <submittedName>
        <fullName evidence="2">Thioredoxin domain-containing protein</fullName>
    </submittedName>
</protein>
<dbReference type="SUPFAM" id="SSF48208">
    <property type="entry name" value="Six-hairpin glycosidases"/>
    <property type="match status" value="1"/>
</dbReference>
<proteinExistence type="predicted"/>
<organism evidence="2 3">
    <name type="scientific">Candidatus Clostridium stratigraminis</name>
    <dbReference type="NCBI Taxonomy" id="3381661"/>
    <lineage>
        <taxon>Bacteria</taxon>
        <taxon>Bacillati</taxon>
        <taxon>Bacillota</taxon>
        <taxon>Clostridia</taxon>
        <taxon>Eubacteriales</taxon>
        <taxon>Clostridiaceae</taxon>
        <taxon>Clostridium</taxon>
    </lineage>
</organism>